<feature type="compositionally biased region" description="Low complexity" evidence="1">
    <location>
        <begin position="159"/>
        <end position="187"/>
    </location>
</feature>
<keyword evidence="3" id="KW-1185">Reference proteome</keyword>
<reference evidence="2" key="1">
    <citation type="submission" date="2020-04" db="EMBL/GenBank/DDBJ databases">
        <authorList>
            <person name="Alioto T."/>
            <person name="Alioto T."/>
            <person name="Gomez Garrido J."/>
        </authorList>
    </citation>
    <scope>NUCLEOTIDE SEQUENCE</scope>
    <source>
        <strain evidence="2">A484AB</strain>
    </source>
</reference>
<dbReference type="InterPro" id="IPR018244">
    <property type="entry name" value="Allrgn_V5/Tpx1_CS"/>
</dbReference>
<sequence>MEHYSGTTEVGTNIYSTKNPVDIDLICLYAVAYWYNEIKLYDFDNPKYSDKTGHFTAMVWKATEQFGLGEEGQADGNFYVVAAYDPRGNMVGGYAENVERPRKVQSSCIGKVFNKEHYTLLMKYLKVDPETNKFVYKSDEPCVLPQKPASSSGSKTDSTEGTTGTQVGTTGTQVGTTGTQMGRTGTQVGAVRETPNEIMVVPVSEPVAAAHEGPEIIVGPPEGVPQTVPKVIVIPATQLQVAQKLPDGNGARPQTTTPLPMRVSSTISIVPLNSTVHPSSSFVSPTVSLSTSLSTN</sequence>
<dbReference type="InterPro" id="IPR035940">
    <property type="entry name" value="CAP_sf"/>
</dbReference>
<dbReference type="InterPro" id="IPR001283">
    <property type="entry name" value="CRISP-related"/>
</dbReference>
<dbReference type="PANTHER" id="PTHR10334">
    <property type="entry name" value="CYSTEINE-RICH SECRETORY PROTEIN-RELATED"/>
    <property type="match status" value="1"/>
</dbReference>
<organism evidence="2 3">
    <name type="scientific">Paramuricea clavata</name>
    <name type="common">Red gorgonian</name>
    <name type="synonym">Violescent sea-whip</name>
    <dbReference type="NCBI Taxonomy" id="317549"/>
    <lineage>
        <taxon>Eukaryota</taxon>
        <taxon>Metazoa</taxon>
        <taxon>Cnidaria</taxon>
        <taxon>Anthozoa</taxon>
        <taxon>Octocorallia</taxon>
        <taxon>Malacalcyonacea</taxon>
        <taxon>Plexauridae</taxon>
        <taxon>Paramuricea</taxon>
    </lineage>
</organism>
<dbReference type="PRINTS" id="PR00837">
    <property type="entry name" value="V5TPXLIKE"/>
</dbReference>
<dbReference type="OrthoDB" id="5951601at2759"/>
<gene>
    <name evidence="2" type="ORF">PACLA_8A073402</name>
</gene>
<dbReference type="EMBL" id="CACRXK020011370">
    <property type="protein sequence ID" value="CAB4021305.1"/>
    <property type="molecule type" value="Genomic_DNA"/>
</dbReference>
<feature type="region of interest" description="Disordered" evidence="1">
    <location>
        <begin position="144"/>
        <end position="187"/>
    </location>
</feature>
<dbReference type="Gene3D" id="3.40.33.10">
    <property type="entry name" value="CAP"/>
    <property type="match status" value="1"/>
</dbReference>
<evidence type="ECO:0000313" key="2">
    <source>
        <dbReference type="EMBL" id="CAB4021305.1"/>
    </source>
</evidence>
<dbReference type="Pfam" id="PF00188">
    <property type="entry name" value="CAP"/>
    <property type="match status" value="1"/>
</dbReference>
<dbReference type="PROSITE" id="PS01009">
    <property type="entry name" value="CRISP_1"/>
    <property type="match status" value="1"/>
</dbReference>
<evidence type="ECO:0000256" key="1">
    <source>
        <dbReference type="SAM" id="MobiDB-lite"/>
    </source>
</evidence>
<dbReference type="GO" id="GO:0005576">
    <property type="term" value="C:extracellular region"/>
    <property type="evidence" value="ECO:0007669"/>
    <property type="project" value="InterPro"/>
</dbReference>
<name>A0A7D9J3U2_PARCT</name>
<protein>
    <submittedName>
        <fullName evidence="2">Golgi-associated plant pathogenesis-related 1</fullName>
    </submittedName>
</protein>
<proteinExistence type="predicted"/>
<dbReference type="AlphaFoldDB" id="A0A7D9J3U2"/>
<comment type="caution">
    <text evidence="2">The sequence shown here is derived from an EMBL/GenBank/DDBJ whole genome shotgun (WGS) entry which is preliminary data.</text>
</comment>
<dbReference type="SUPFAM" id="SSF55797">
    <property type="entry name" value="PR-1-like"/>
    <property type="match status" value="1"/>
</dbReference>
<dbReference type="InterPro" id="IPR014044">
    <property type="entry name" value="CAP_dom"/>
</dbReference>
<evidence type="ECO:0000313" key="3">
    <source>
        <dbReference type="Proteomes" id="UP001152795"/>
    </source>
</evidence>
<dbReference type="Proteomes" id="UP001152795">
    <property type="component" value="Unassembled WGS sequence"/>
</dbReference>
<accession>A0A7D9J3U2</accession>
<dbReference type="SMART" id="SM00198">
    <property type="entry name" value="SCP"/>
    <property type="match status" value="1"/>
</dbReference>